<evidence type="ECO:0000256" key="6">
    <source>
        <dbReference type="ARBA" id="ARBA00049728"/>
    </source>
</evidence>
<dbReference type="GO" id="GO:0005737">
    <property type="term" value="C:cytoplasm"/>
    <property type="evidence" value="ECO:0007669"/>
    <property type="project" value="InterPro"/>
</dbReference>
<dbReference type="InterPro" id="IPR005720">
    <property type="entry name" value="Dihydroorotate_DH_cat"/>
</dbReference>
<feature type="domain" description="Dihydroorotate dehydrogenase catalytic" evidence="7">
    <location>
        <begin position="2"/>
        <end position="149"/>
    </location>
</feature>
<comment type="subunit">
    <text evidence="5">Heterotetramer of 2 PreA and 2 PreT subunits.</text>
</comment>
<dbReference type="InterPro" id="IPR013785">
    <property type="entry name" value="Aldolase_TIM"/>
</dbReference>
<dbReference type="GO" id="GO:0002058">
    <property type="term" value="F:uracil binding"/>
    <property type="evidence" value="ECO:0007669"/>
    <property type="project" value="TreeGrafter"/>
</dbReference>
<sequence length="166" mass="17692">MHFGTDPKVVKELTKEIKNKVSHPIYVKLTPNVTDIVAIAKAVKEGGGDGLSMINTLLGLQIDVKTRKPILGNGLGGLSGKAIQPLALRMIYQVHQAVNLPIIGMGGIETASDIIKFFLAGASCVAVGSAHFKDENICPKLAKELTSQLAQMKVEHISDLVGKLEL</sequence>
<dbReference type="PATRIC" id="fig|1423758.3.peg.720"/>
<dbReference type="PANTHER" id="PTHR43073">
    <property type="entry name" value="DIHYDROPYRIMIDINE DEHYDROGENASE [NADP(+)]"/>
    <property type="match status" value="1"/>
</dbReference>
<comment type="catalytic activity">
    <reaction evidence="3">
        <text>5,6-dihydrouracil + NAD(+) = uracil + NADH + H(+)</text>
        <dbReference type="Rhea" id="RHEA:20189"/>
        <dbReference type="ChEBI" id="CHEBI:15378"/>
        <dbReference type="ChEBI" id="CHEBI:15901"/>
        <dbReference type="ChEBI" id="CHEBI:17568"/>
        <dbReference type="ChEBI" id="CHEBI:57540"/>
        <dbReference type="ChEBI" id="CHEBI:57945"/>
        <dbReference type="EC" id="1.3.1.1"/>
    </reaction>
</comment>
<evidence type="ECO:0000313" key="8">
    <source>
        <dbReference type="EMBL" id="CCI82195.1"/>
    </source>
</evidence>
<organism evidence="8 9">
    <name type="scientific">Lactobacillus hominis DSM 23910 = CRBIP 24.179</name>
    <dbReference type="NCBI Taxonomy" id="1423758"/>
    <lineage>
        <taxon>Bacteria</taxon>
        <taxon>Bacillati</taxon>
        <taxon>Bacillota</taxon>
        <taxon>Bacilli</taxon>
        <taxon>Lactobacillales</taxon>
        <taxon>Lactobacillaceae</taxon>
        <taxon>Lactobacillus</taxon>
    </lineage>
</organism>
<keyword evidence="1 8" id="KW-0560">Oxidoreductase</keyword>
<dbReference type="GO" id="GO:0006212">
    <property type="term" value="P:uracil catabolic process"/>
    <property type="evidence" value="ECO:0007669"/>
    <property type="project" value="TreeGrafter"/>
</dbReference>
<dbReference type="EC" id="1.3.1.1" evidence="6"/>
<evidence type="ECO:0000259" key="7">
    <source>
        <dbReference type="Pfam" id="PF01180"/>
    </source>
</evidence>
<gene>
    <name evidence="8" type="ORF">BN55_02495</name>
</gene>
<protein>
    <recommendedName>
        <fullName evidence="6">dihydrouracil dehydrogenase (NAD(+))</fullName>
        <ecNumber evidence="6">1.3.1.1</ecNumber>
    </recommendedName>
</protein>
<evidence type="ECO:0000256" key="4">
    <source>
        <dbReference type="ARBA" id="ARBA00049578"/>
    </source>
</evidence>
<dbReference type="GO" id="GO:0004159">
    <property type="term" value="F:dihydropyrimidine dehydrogenase (NAD+) activity"/>
    <property type="evidence" value="ECO:0007669"/>
    <property type="project" value="UniProtKB-EC"/>
</dbReference>
<dbReference type="GO" id="GO:0006210">
    <property type="term" value="P:thymine catabolic process"/>
    <property type="evidence" value="ECO:0007669"/>
    <property type="project" value="TreeGrafter"/>
</dbReference>
<name>I7KHK1_9LACO</name>
<accession>I7KHK1</accession>
<dbReference type="EMBL" id="CAKE01000017">
    <property type="protein sequence ID" value="CCI82195.1"/>
    <property type="molecule type" value="Genomic_DNA"/>
</dbReference>
<evidence type="ECO:0000256" key="3">
    <source>
        <dbReference type="ARBA" id="ARBA00048792"/>
    </source>
</evidence>
<dbReference type="eggNOG" id="COG0167">
    <property type="taxonomic scope" value="Bacteria"/>
</dbReference>
<dbReference type="Proteomes" id="UP000009320">
    <property type="component" value="Unassembled WGS sequence"/>
</dbReference>
<evidence type="ECO:0000256" key="2">
    <source>
        <dbReference type="ARBA" id="ARBA00047685"/>
    </source>
</evidence>
<evidence type="ECO:0000313" key="9">
    <source>
        <dbReference type="Proteomes" id="UP000009320"/>
    </source>
</evidence>
<dbReference type="Gene3D" id="3.20.20.70">
    <property type="entry name" value="Aldolase class I"/>
    <property type="match status" value="1"/>
</dbReference>
<evidence type="ECO:0000256" key="1">
    <source>
        <dbReference type="ARBA" id="ARBA00023002"/>
    </source>
</evidence>
<dbReference type="SUPFAM" id="SSF51395">
    <property type="entry name" value="FMN-linked oxidoreductases"/>
    <property type="match status" value="1"/>
</dbReference>
<keyword evidence="9" id="KW-1185">Reference proteome</keyword>
<proteinExistence type="predicted"/>
<dbReference type="PANTHER" id="PTHR43073:SF2">
    <property type="entry name" value="DIHYDROPYRIMIDINE DEHYDROGENASE [NADP(+)]"/>
    <property type="match status" value="1"/>
</dbReference>
<dbReference type="GO" id="GO:0050661">
    <property type="term" value="F:NADP binding"/>
    <property type="evidence" value="ECO:0007669"/>
    <property type="project" value="TreeGrafter"/>
</dbReference>
<evidence type="ECO:0000256" key="5">
    <source>
        <dbReference type="ARBA" id="ARBA00049714"/>
    </source>
</evidence>
<dbReference type="STRING" id="1423758.FC41_GL000713"/>
<reference evidence="8 9" key="1">
    <citation type="submission" date="2012-06" db="EMBL/GenBank/DDBJ databases">
        <title>Draft Genome Sequence of Lactobacillus hominis Strain CRBIP 24.179T, isolated from human intestine.</title>
        <authorList>
            <person name="Cousin S."/>
            <person name="Ma L."/>
            <person name="Bizet C."/>
            <person name="Loux V."/>
            <person name="Bouchier C."/>
            <person name="Clermont D."/>
            <person name="Creno S."/>
        </authorList>
    </citation>
    <scope>NUCLEOTIDE SEQUENCE [LARGE SCALE GENOMIC DNA]</scope>
    <source>
        <strain evidence="9">CRBIP 24.179T</strain>
    </source>
</reference>
<comment type="catalytic activity">
    <reaction evidence="2">
        <text>5,6-dihydrothymine + NAD(+) = thymine + NADH + H(+)</text>
        <dbReference type="Rhea" id="RHEA:28791"/>
        <dbReference type="ChEBI" id="CHEBI:15378"/>
        <dbReference type="ChEBI" id="CHEBI:17821"/>
        <dbReference type="ChEBI" id="CHEBI:27468"/>
        <dbReference type="ChEBI" id="CHEBI:57540"/>
        <dbReference type="ChEBI" id="CHEBI:57945"/>
        <dbReference type="EC" id="1.3.1.1"/>
    </reaction>
</comment>
<comment type="caution">
    <text evidence="8">The sequence shown here is derived from an EMBL/GenBank/DDBJ whole genome shotgun (WGS) entry which is preliminary data.</text>
</comment>
<dbReference type="Pfam" id="PF01180">
    <property type="entry name" value="DHO_dh"/>
    <property type="match status" value="1"/>
</dbReference>
<comment type="function">
    <text evidence="4">Involved in pyrimidine base degradation. Catalyzes physiologically the reduction of uracil to 5,6-dihydrouracil (DHU) by using NADH as a specific cosubstrate. It also catalyzes the reverse reaction and the reduction of thymine to 5,6-dihydrothymine (DHT).</text>
</comment>
<dbReference type="AlphaFoldDB" id="I7KHK1"/>